<dbReference type="PROSITE" id="PS51184">
    <property type="entry name" value="JMJC"/>
    <property type="match status" value="1"/>
</dbReference>
<dbReference type="Pfam" id="PF13621">
    <property type="entry name" value="Cupin_8"/>
    <property type="match status" value="2"/>
</dbReference>
<proteinExistence type="predicted"/>
<dbReference type="OrthoDB" id="415358at2759"/>
<dbReference type="PANTHER" id="PTHR12461">
    <property type="entry name" value="HYPOXIA-INDUCIBLE FACTOR 1 ALPHA INHIBITOR-RELATED"/>
    <property type="match status" value="1"/>
</dbReference>
<feature type="domain" description="JmjC" evidence="1">
    <location>
        <begin position="19"/>
        <end position="230"/>
    </location>
</feature>
<dbReference type="STRING" id="1081105.A0A167KR43"/>
<name>A0A167KR43_METRR</name>
<evidence type="ECO:0000313" key="2">
    <source>
        <dbReference type="EMBL" id="OAA52073.1"/>
    </source>
</evidence>
<keyword evidence="3" id="KW-1185">Reference proteome</keyword>
<dbReference type="PANTHER" id="PTHR12461:SF99">
    <property type="entry name" value="BIFUNCTIONAL PEPTIDASE AND (3S)-LYSYL HYDROXYLASE JMJD7"/>
    <property type="match status" value="1"/>
</dbReference>
<evidence type="ECO:0000259" key="1">
    <source>
        <dbReference type="PROSITE" id="PS51184"/>
    </source>
</evidence>
<dbReference type="InterPro" id="IPR003347">
    <property type="entry name" value="JmjC_dom"/>
</dbReference>
<dbReference type="InterPro" id="IPR014710">
    <property type="entry name" value="RmlC-like_jellyroll"/>
</dbReference>
<dbReference type="EMBL" id="AZHC01000001">
    <property type="protein sequence ID" value="OAA52073.1"/>
    <property type="molecule type" value="Genomic_DNA"/>
</dbReference>
<evidence type="ECO:0000313" key="3">
    <source>
        <dbReference type="Proteomes" id="UP000243498"/>
    </source>
</evidence>
<dbReference type="SUPFAM" id="SSF51197">
    <property type="entry name" value="Clavaminate synthase-like"/>
    <property type="match status" value="1"/>
</dbReference>
<sequence>MTSHIESALKDLISTYNELNSSTIDELDSEPSPLEFMRYVSRNTPFVIRGASSSWKATREWNAAYLRTALTGQTVNVAVTPHGNADAPTFSPKDGVTVLSKPLEESEMFSDFLTYITQQEQDETFPRDSEVRYAQTLCHPCMNEALLTPATYVRDETGLSIRVDEGAELVPYAQPMRVTLNPGDMLYLPAMWYHKVSQSSIPGGEGFVVAINYWYDMDFSGPVYPMVALVRAMAQRNTSKSLEG</sequence>
<dbReference type="OMA" id="TYVRDET"/>
<dbReference type="InterPro" id="IPR041667">
    <property type="entry name" value="Cupin_8"/>
</dbReference>
<dbReference type="AlphaFoldDB" id="A0A167KR43"/>
<accession>A0A167KR43</accession>
<dbReference type="Gene3D" id="2.60.120.10">
    <property type="entry name" value="Jelly Rolls"/>
    <property type="match status" value="2"/>
</dbReference>
<gene>
    <name evidence="2" type="ORF">NOR_00666</name>
</gene>
<protein>
    <submittedName>
        <fullName evidence="2">Transcription factor jumonji/aspartyl beta-hydroxylase</fullName>
    </submittedName>
</protein>
<reference evidence="2 3" key="1">
    <citation type="journal article" date="2016" name="Genome Biol. Evol.">
        <title>Divergent and convergent evolution of fungal pathogenicity.</title>
        <authorList>
            <person name="Shang Y."/>
            <person name="Xiao G."/>
            <person name="Zheng P."/>
            <person name="Cen K."/>
            <person name="Zhan S."/>
            <person name="Wang C."/>
        </authorList>
    </citation>
    <scope>NUCLEOTIDE SEQUENCE [LARGE SCALE GENOMIC DNA]</scope>
    <source>
        <strain evidence="2 3">RCEF 4871</strain>
    </source>
</reference>
<dbReference type="Proteomes" id="UP000243498">
    <property type="component" value="Unassembled WGS sequence"/>
</dbReference>
<organism evidence="2 3">
    <name type="scientific">Metarhizium rileyi (strain RCEF 4871)</name>
    <name type="common">Nomuraea rileyi</name>
    <dbReference type="NCBI Taxonomy" id="1649241"/>
    <lineage>
        <taxon>Eukaryota</taxon>
        <taxon>Fungi</taxon>
        <taxon>Dikarya</taxon>
        <taxon>Ascomycota</taxon>
        <taxon>Pezizomycotina</taxon>
        <taxon>Sordariomycetes</taxon>
        <taxon>Hypocreomycetidae</taxon>
        <taxon>Hypocreales</taxon>
        <taxon>Clavicipitaceae</taxon>
        <taxon>Metarhizium</taxon>
    </lineage>
</organism>
<comment type="caution">
    <text evidence="2">The sequence shown here is derived from an EMBL/GenBank/DDBJ whole genome shotgun (WGS) entry which is preliminary data.</text>
</comment>